<dbReference type="InterPro" id="IPR041339">
    <property type="entry name" value="Ig-like_bac"/>
</dbReference>
<protein>
    <submittedName>
        <fullName evidence="2">Cadherin-like domain-containing protein</fullName>
    </submittedName>
</protein>
<evidence type="ECO:0000313" key="3">
    <source>
        <dbReference type="Proteomes" id="UP000676428"/>
    </source>
</evidence>
<dbReference type="InterPro" id="IPR010221">
    <property type="entry name" value="VCBS_dom"/>
</dbReference>
<dbReference type="Gene3D" id="2.60.40.1200">
    <property type="match status" value="1"/>
</dbReference>
<organism evidence="2 3">
    <name type="scientific">Shewanella dokdonensis</name>
    <dbReference type="NCBI Taxonomy" id="712036"/>
    <lineage>
        <taxon>Bacteria</taxon>
        <taxon>Pseudomonadati</taxon>
        <taxon>Pseudomonadota</taxon>
        <taxon>Gammaproteobacteria</taxon>
        <taxon>Alteromonadales</taxon>
        <taxon>Shewanellaceae</taxon>
        <taxon>Shewanella</taxon>
    </lineage>
</organism>
<dbReference type="EMBL" id="CP074572">
    <property type="protein sequence ID" value="QVK24286.1"/>
    <property type="molecule type" value="Genomic_DNA"/>
</dbReference>
<evidence type="ECO:0000259" key="1">
    <source>
        <dbReference type="Pfam" id="PF18200"/>
    </source>
</evidence>
<reference evidence="2 3" key="1">
    <citation type="journal article" date="2012" name="Int. J. Syst. Evol. Microbiol.">
        <title>Shewanella dokdonensis sp. nov., isolated from seawater.</title>
        <authorList>
            <person name="Sung H.R."/>
            <person name="Yoon J.H."/>
            <person name="Ghim S.Y."/>
        </authorList>
    </citation>
    <scope>NUCLEOTIDE SEQUENCE [LARGE SCALE GENOMIC DNA]</scope>
    <source>
        <strain evidence="2 3">DSM 23626</strain>
    </source>
</reference>
<name>A0ABX8DI06_9GAMM</name>
<proteinExistence type="predicted"/>
<dbReference type="RefSeq" id="WP_213682892.1">
    <property type="nucleotide sequence ID" value="NZ_CP074572.1"/>
</dbReference>
<accession>A0ABX8DI06</accession>
<dbReference type="Proteomes" id="UP000676428">
    <property type="component" value="Chromosome"/>
</dbReference>
<keyword evidence="3" id="KW-1185">Reference proteome</keyword>
<dbReference type="Pfam" id="PF18200">
    <property type="entry name" value="Big_11"/>
    <property type="match status" value="1"/>
</dbReference>
<dbReference type="NCBIfam" id="TIGR01965">
    <property type="entry name" value="VCBS_repeat"/>
    <property type="match status" value="1"/>
</dbReference>
<gene>
    <name evidence="2" type="ORF">KHX94_07025</name>
</gene>
<evidence type="ECO:0000313" key="2">
    <source>
        <dbReference type="EMBL" id="QVK24286.1"/>
    </source>
</evidence>
<feature type="domain" description="Cell-surface Ig-like bacterial" evidence="1">
    <location>
        <begin position="170"/>
        <end position="243"/>
    </location>
</feature>
<sequence>MATLDEFGLQDDNLDTDHQSLRFKAGDSQLSDFAFGHNFAGITVEGIREHFPLTWRLDGDYLIASLPGNGADKDVLRINLNWSAIAAGNEGNVQVTAELIGNLPHNIDVDSLVISGIQVVGVDSNGHTATSTLDVTVEKYTAAVDDYNEINEDQQASGNIFANDTGEFNDHRDLELKDYTVNGDSQTHHAGEQVTVEGGTLVINLDGSYTFQPAADWNGIVPVITYTTNNGDSATLTIKVNAVNDAPVILSTADSAVSEEGLAGGIADNSPTDLDTTNETHATGVIKVQDVDSDTLTMALSGPQGITSGGEPVSWHWDANTMTLTGTVGTANAMTTVMTILVTPPSTHGSGDWHYDVDLKMPLDHPNTNIEDNLGLTFGVQVSDGIAPPVNSSFTVNVEDDSPILPDTPAVVVSDSNGNIPDTLTGSFNLTTGWSSTGGHDDLHFQNQAGGFTITALGFTSATNSTLTAADVYQGTHGIGVDSDGEPYHAIRDEIDYRHFGPNEDSASEQLVITLDANTLAFGMKINFANFFGGELERGVAEFYRDGHLISSQTFSSDASSGDYGTDFHVQDGGFDKVVIMATDNGNTGYSDNSDFTISSIEFTGTPSESPIAYATGTITPEWGLMVQEP</sequence>